<feature type="signal peptide" evidence="1">
    <location>
        <begin position="1"/>
        <end position="20"/>
    </location>
</feature>
<dbReference type="VEuPathDB" id="TriTrypDB:TvY486_0030260"/>
<dbReference type="Proteomes" id="UP000009027">
    <property type="component" value="Unassembled WGS sequence"/>
</dbReference>
<reference evidence="2 3" key="1">
    <citation type="journal article" date="2012" name="Proc. Natl. Acad. Sci. U.S.A.">
        <title>Antigenic diversity is generated by distinct evolutionary mechanisms in African trypanosome species.</title>
        <authorList>
            <person name="Jackson A.P."/>
            <person name="Berry A."/>
            <person name="Aslett M."/>
            <person name="Allison H.C."/>
            <person name="Burton P."/>
            <person name="Vavrova-Anderson J."/>
            <person name="Brown R."/>
            <person name="Browne H."/>
            <person name="Corton N."/>
            <person name="Hauser H."/>
            <person name="Gamble J."/>
            <person name="Gilderthorp R."/>
            <person name="Marcello L."/>
            <person name="McQuillan J."/>
            <person name="Otto T.D."/>
            <person name="Quail M.A."/>
            <person name="Sanders M.J."/>
            <person name="van Tonder A."/>
            <person name="Ginger M.L."/>
            <person name="Field M.C."/>
            <person name="Barry J.D."/>
            <person name="Hertz-Fowler C."/>
            <person name="Berriman M."/>
        </authorList>
    </citation>
    <scope>NUCLEOTIDE SEQUENCE</scope>
    <source>
        <strain evidence="2 3">Y486</strain>
    </source>
</reference>
<protein>
    <submittedName>
        <fullName evidence="2">Uncharacterized protein</fullName>
    </submittedName>
</protein>
<dbReference type="AlphaFoldDB" id="F9WRS1"/>
<name>F9WRS1_TRYVY</name>
<evidence type="ECO:0000313" key="2">
    <source>
        <dbReference type="EMBL" id="CCD20255.1"/>
    </source>
</evidence>
<gene>
    <name evidence="2" type="ORF">TvY486_0030260</name>
</gene>
<feature type="non-terminal residue" evidence="2">
    <location>
        <position position="467"/>
    </location>
</feature>
<accession>F9WRS1</accession>
<organism evidence="2 3">
    <name type="scientific">Trypanosoma vivax (strain Y486)</name>
    <dbReference type="NCBI Taxonomy" id="1055687"/>
    <lineage>
        <taxon>Eukaryota</taxon>
        <taxon>Discoba</taxon>
        <taxon>Euglenozoa</taxon>
        <taxon>Kinetoplastea</taxon>
        <taxon>Metakinetoplastina</taxon>
        <taxon>Trypanosomatida</taxon>
        <taxon>Trypanosomatidae</taxon>
        <taxon>Trypanosoma</taxon>
        <taxon>Duttonella</taxon>
    </lineage>
</organism>
<feature type="chain" id="PRO_5003395295" evidence="1">
    <location>
        <begin position="21"/>
        <end position="467"/>
    </location>
</feature>
<evidence type="ECO:0000313" key="3">
    <source>
        <dbReference type="Proteomes" id="UP000009027"/>
    </source>
</evidence>
<proteinExistence type="predicted"/>
<sequence length="467" mass="52891">MFRLAQLPFLLWLCATAALGADKTNCTISSQNEEACGKEFLWVVFVIIDTPFRRAEQLVSSLSHELTKSQQKKQEIDEAIKFLSGKPQDSQNDLSLRSHLGDQSAALAKMIELYQNVSGSIKGSVEHMRKTTKDDDDTIGRLNVVSGSASKLEGPYGLQFEDLRKTFKRIEKDGENSKYKTIANGYVENAMVAESNLTNLQAVLFKLLDNVTKRYKGSVNSHSQTFLDKKDWIGEVIKNFTVDAEKIICEINTKVTHGEGKTAREGVETGEKEIVDRILKMVTEAKSKRCNWCKKWRELRNKTRADEKSNLLELRRIVSDLELIEKAAAAYDLRRIESKFGDGHRRQGTDWAAVRQANESSKLMKAWEDNTSQLETERQQQLQQLVEKSAEKESLWLKSFGEQIACKELIIKEDLTKFFAKKDESGLVLEDLEWHSLSPFSEQNISTLLKVLPALENATRSTTIASA</sequence>
<evidence type="ECO:0000256" key="1">
    <source>
        <dbReference type="SAM" id="SignalP"/>
    </source>
</evidence>
<keyword evidence="1" id="KW-0732">Signal</keyword>
<dbReference type="EMBL" id="CAEX01005176">
    <property type="protein sequence ID" value="CCD20255.1"/>
    <property type="molecule type" value="Genomic_DNA"/>
</dbReference>
<keyword evidence="3" id="KW-1185">Reference proteome</keyword>